<dbReference type="PANTHER" id="PTHR21197">
    <property type="entry name" value="UDP-GALACTOPYRANOSE MUTASE"/>
    <property type="match status" value="1"/>
</dbReference>
<dbReference type="Proteomes" id="UP001501436">
    <property type="component" value="Unassembled WGS sequence"/>
</dbReference>
<dbReference type="InterPro" id="IPR036188">
    <property type="entry name" value="FAD/NAD-bd_sf"/>
</dbReference>
<dbReference type="Pfam" id="PF01593">
    <property type="entry name" value="Amino_oxidase"/>
    <property type="match status" value="1"/>
</dbReference>
<gene>
    <name evidence="2" type="ORF">GCM10023313_03930</name>
</gene>
<dbReference type="Gene3D" id="3.50.50.60">
    <property type="entry name" value="FAD/NAD(P)-binding domain"/>
    <property type="match status" value="1"/>
</dbReference>
<dbReference type="PANTHER" id="PTHR21197:SF0">
    <property type="entry name" value="UDP-GALACTOPYRANOSE MUTASE"/>
    <property type="match status" value="1"/>
</dbReference>
<keyword evidence="3" id="KW-1185">Reference proteome</keyword>
<name>A0ABP9FTC5_9SPHI</name>
<feature type="domain" description="Amine oxidase" evidence="1">
    <location>
        <begin position="14"/>
        <end position="404"/>
    </location>
</feature>
<comment type="caution">
    <text evidence="2">The sequence shown here is derived from an EMBL/GenBank/DDBJ whole genome shotgun (WGS) entry which is preliminary data.</text>
</comment>
<dbReference type="NCBIfam" id="NF005545">
    <property type="entry name" value="PRK07208.1-1"/>
    <property type="match status" value="1"/>
</dbReference>
<evidence type="ECO:0000259" key="1">
    <source>
        <dbReference type="Pfam" id="PF01593"/>
    </source>
</evidence>
<dbReference type="NCBIfam" id="NF005546">
    <property type="entry name" value="PRK07208.1-2"/>
    <property type="match status" value="1"/>
</dbReference>
<evidence type="ECO:0000313" key="2">
    <source>
        <dbReference type="EMBL" id="GAA4904564.1"/>
    </source>
</evidence>
<reference evidence="3" key="1">
    <citation type="journal article" date="2019" name="Int. J. Syst. Evol. Microbiol.">
        <title>The Global Catalogue of Microorganisms (GCM) 10K type strain sequencing project: providing services to taxonomists for standard genome sequencing and annotation.</title>
        <authorList>
            <consortium name="The Broad Institute Genomics Platform"/>
            <consortium name="The Broad Institute Genome Sequencing Center for Infectious Disease"/>
            <person name="Wu L."/>
            <person name="Ma J."/>
        </authorList>
    </citation>
    <scope>NUCLEOTIDE SEQUENCE [LARGE SCALE GENOMIC DNA]</scope>
    <source>
        <strain evidence="3">JCM 18283</strain>
    </source>
</reference>
<sequence>MCKKIAIIVGAGPAGLTAAYELLKRTDILPVILEKSNVVGGISRTVDYKGNKIDIGGHRFFSKSKRVTAWWENFLPHEDALNNAQHPNNLIMLKRERHSRILYLRRFFDYPLRLNFKTVKNLGVIRLIAIFTSYAFVKISPRKNENTLEDFFINRFGIVLYRTFFKDYTEKVWGVPCNQITAEWGAQRIKGLSISKTMAHAISNFFNKGKTNAKVETSLINQFMYPKHGPGQLWEEVANQVQKLTGTIIFDQTVQSIEWLAENQVEVKSIDSNGKTAVYQGTFVFSTMPVKGLIKAMGAKVPNEISRIAEGLVYRDFITVGLLVDGKVFENLLGTMPKDNWIYIQENDVAIGRLQLFNNWSPYLVADSKHMWLGLEYFCNEGDGLWQKKDEDFIAFAVAELQKLKFVTCEAVLDATIIREPKAYPAYFGTYNEFDKIRQYTDRFKNMYLIGRNGMHKYNNQDHSMLTAMVAVDNIINGIDDKNNLWTLNTEKSYHETQEEPK</sequence>
<dbReference type="EMBL" id="BAABJI010000001">
    <property type="protein sequence ID" value="GAA4904564.1"/>
    <property type="molecule type" value="Genomic_DNA"/>
</dbReference>
<dbReference type="NCBIfam" id="NF005548">
    <property type="entry name" value="PRK07208.1-4"/>
    <property type="match status" value="1"/>
</dbReference>
<dbReference type="RefSeq" id="WP_345329247.1">
    <property type="nucleotide sequence ID" value="NZ_BAABJI010000001.1"/>
</dbReference>
<accession>A0ABP9FTC5</accession>
<organism evidence="2 3">
    <name type="scientific">Mucilaginibacter defluvii</name>
    <dbReference type="NCBI Taxonomy" id="1196019"/>
    <lineage>
        <taxon>Bacteria</taxon>
        <taxon>Pseudomonadati</taxon>
        <taxon>Bacteroidota</taxon>
        <taxon>Sphingobacteriia</taxon>
        <taxon>Sphingobacteriales</taxon>
        <taxon>Sphingobacteriaceae</taxon>
        <taxon>Mucilaginibacter</taxon>
    </lineage>
</organism>
<proteinExistence type="predicted"/>
<protein>
    <submittedName>
        <fullName evidence="2">NAD(P)/FAD-dependent oxidoreductase</fullName>
    </submittedName>
</protein>
<evidence type="ECO:0000313" key="3">
    <source>
        <dbReference type="Proteomes" id="UP001501436"/>
    </source>
</evidence>
<dbReference type="InterPro" id="IPR002937">
    <property type="entry name" value="Amino_oxidase"/>
</dbReference>
<dbReference type="SUPFAM" id="SSF51971">
    <property type="entry name" value="Nucleotide-binding domain"/>
    <property type="match status" value="1"/>
</dbReference>